<keyword evidence="2" id="KW-1185">Reference proteome</keyword>
<reference evidence="1 2" key="1">
    <citation type="submission" date="2024-09" db="EMBL/GenBank/DDBJ databases">
        <title>Chromosome-scale assembly of Riccia fluitans.</title>
        <authorList>
            <person name="Paukszto L."/>
            <person name="Sawicki J."/>
            <person name="Karawczyk K."/>
            <person name="Piernik-Szablinska J."/>
            <person name="Szczecinska M."/>
            <person name="Mazdziarz M."/>
        </authorList>
    </citation>
    <scope>NUCLEOTIDE SEQUENCE [LARGE SCALE GENOMIC DNA]</scope>
    <source>
        <strain evidence="1">Rf_01</strain>
        <tissue evidence="1">Aerial parts of the thallus</tissue>
    </source>
</reference>
<dbReference type="Proteomes" id="UP001605036">
    <property type="component" value="Unassembled WGS sequence"/>
</dbReference>
<dbReference type="AlphaFoldDB" id="A0ABD1XG73"/>
<dbReference type="EMBL" id="JBHFFA010000008">
    <property type="protein sequence ID" value="KAL2607935.1"/>
    <property type="molecule type" value="Genomic_DNA"/>
</dbReference>
<name>A0ABD1XG73_9MARC</name>
<protein>
    <submittedName>
        <fullName evidence="1">Uncharacterized protein</fullName>
    </submittedName>
</protein>
<comment type="caution">
    <text evidence="1">The sequence shown here is derived from an EMBL/GenBank/DDBJ whole genome shotgun (WGS) entry which is preliminary data.</text>
</comment>
<organism evidence="1 2">
    <name type="scientific">Riccia fluitans</name>
    <dbReference type="NCBI Taxonomy" id="41844"/>
    <lineage>
        <taxon>Eukaryota</taxon>
        <taxon>Viridiplantae</taxon>
        <taxon>Streptophyta</taxon>
        <taxon>Embryophyta</taxon>
        <taxon>Marchantiophyta</taxon>
        <taxon>Marchantiopsida</taxon>
        <taxon>Marchantiidae</taxon>
        <taxon>Marchantiales</taxon>
        <taxon>Ricciaceae</taxon>
        <taxon>Riccia</taxon>
    </lineage>
</organism>
<proteinExistence type="predicted"/>
<evidence type="ECO:0000313" key="2">
    <source>
        <dbReference type="Proteomes" id="UP001605036"/>
    </source>
</evidence>
<gene>
    <name evidence="1" type="ORF">R1flu_026508</name>
</gene>
<accession>A0ABD1XG73</accession>
<sequence length="90" mass="10294">MSGAGLGSLFDYSTESATNSPSVGDAYWEVIEVILKLEQDAHLEEDLRYEVLRLKRTLSFHENFLLNDRLRFLFHSSTDINSSALRIIET</sequence>
<evidence type="ECO:0000313" key="1">
    <source>
        <dbReference type="EMBL" id="KAL2607935.1"/>
    </source>
</evidence>